<name>A0A9N8E678_9STRA</name>
<dbReference type="Proteomes" id="UP001153069">
    <property type="component" value="Unassembled WGS sequence"/>
</dbReference>
<comment type="caution">
    <text evidence="3">The sequence shown here is derived from an EMBL/GenBank/DDBJ whole genome shotgun (WGS) entry which is preliminary data.</text>
</comment>
<dbReference type="InterPro" id="IPR049227">
    <property type="entry name" value="DUF6824"/>
</dbReference>
<feature type="region of interest" description="Disordered" evidence="1">
    <location>
        <begin position="141"/>
        <end position="166"/>
    </location>
</feature>
<sequence>MSIQPQQLSDIEYPTLQDCLFGRGGHTSCHPGNVKYRTMIQGYREIYHHADKEHKIEIVKEIIYRWRAQEPPGRFLVLSQPNGRTGRTWYDVGDREAMKKVIGTLRIRKPTCRKANKTQAVVDGNTPTNLLGRFLLASQTEYQEQQRRQQNEQHQPWDALSPDASDGSVGCSVVTAAATDKSTESAVPHYSDDASTSPLLSAPFAGSDHYDGPSLQELSSFFLASCTASVIDQSDSDCWDEDAILPLANKMNTMIEIPLAVELTQVVFQEDDEQGQSTAIAQDLKGLYAIC</sequence>
<dbReference type="Pfam" id="PF20710">
    <property type="entry name" value="DUF6824"/>
    <property type="match status" value="1"/>
</dbReference>
<reference evidence="3" key="1">
    <citation type="submission" date="2020-06" db="EMBL/GenBank/DDBJ databases">
        <authorList>
            <consortium name="Plant Systems Biology data submission"/>
        </authorList>
    </citation>
    <scope>NUCLEOTIDE SEQUENCE</scope>
    <source>
        <strain evidence="3">D6</strain>
    </source>
</reference>
<organism evidence="3 4">
    <name type="scientific">Seminavis robusta</name>
    <dbReference type="NCBI Taxonomy" id="568900"/>
    <lineage>
        <taxon>Eukaryota</taxon>
        <taxon>Sar</taxon>
        <taxon>Stramenopiles</taxon>
        <taxon>Ochrophyta</taxon>
        <taxon>Bacillariophyta</taxon>
        <taxon>Bacillariophyceae</taxon>
        <taxon>Bacillariophycidae</taxon>
        <taxon>Naviculales</taxon>
        <taxon>Naviculaceae</taxon>
        <taxon>Seminavis</taxon>
    </lineage>
</organism>
<proteinExistence type="predicted"/>
<gene>
    <name evidence="3" type="ORF">SEMRO_705_G190270.1</name>
</gene>
<accession>A0A9N8E678</accession>
<evidence type="ECO:0000313" key="3">
    <source>
        <dbReference type="EMBL" id="CAB9515282.1"/>
    </source>
</evidence>
<evidence type="ECO:0000256" key="1">
    <source>
        <dbReference type="SAM" id="MobiDB-lite"/>
    </source>
</evidence>
<dbReference type="EMBL" id="CAICTM010000704">
    <property type="protein sequence ID" value="CAB9515282.1"/>
    <property type="molecule type" value="Genomic_DNA"/>
</dbReference>
<evidence type="ECO:0000313" key="4">
    <source>
        <dbReference type="Proteomes" id="UP001153069"/>
    </source>
</evidence>
<dbReference type="AlphaFoldDB" id="A0A9N8E678"/>
<keyword evidence="4" id="KW-1185">Reference proteome</keyword>
<feature type="domain" description="DUF6824" evidence="2">
    <location>
        <begin position="18"/>
        <end position="106"/>
    </location>
</feature>
<protein>
    <recommendedName>
        <fullName evidence="2">DUF6824 domain-containing protein</fullName>
    </recommendedName>
</protein>
<evidence type="ECO:0000259" key="2">
    <source>
        <dbReference type="Pfam" id="PF20710"/>
    </source>
</evidence>